<keyword evidence="3" id="KW-0808">Transferase</keyword>
<keyword evidence="3" id="KW-0396">Initiation factor</keyword>
<dbReference type="EMBL" id="JAGFMF010011781">
    <property type="protein sequence ID" value="KAG8512953.1"/>
    <property type="molecule type" value="Genomic_DNA"/>
</dbReference>
<accession>A0A8J6A350</accession>
<name>A0A8J6A350_GALPY</name>
<evidence type="ECO:0000256" key="2">
    <source>
        <dbReference type="SAM" id="SignalP"/>
    </source>
</evidence>
<keyword evidence="3" id="KW-0648">Protein biosynthesis</keyword>
<dbReference type="GO" id="GO:0003743">
    <property type="term" value="F:translation initiation factor activity"/>
    <property type="evidence" value="ECO:0007669"/>
    <property type="project" value="UniProtKB-KW"/>
</dbReference>
<evidence type="ECO:0000256" key="1">
    <source>
        <dbReference type="SAM" id="MobiDB-lite"/>
    </source>
</evidence>
<comment type="caution">
    <text evidence="3">The sequence shown here is derived from an EMBL/GenBank/DDBJ whole genome shotgun (WGS) entry which is preliminary data.</text>
</comment>
<feature type="region of interest" description="Disordered" evidence="1">
    <location>
        <begin position="71"/>
        <end position="100"/>
    </location>
</feature>
<feature type="chain" id="PRO_5035235321" evidence="2">
    <location>
        <begin position="30"/>
        <end position="159"/>
    </location>
</feature>
<keyword evidence="4" id="KW-1185">Reference proteome</keyword>
<reference evidence="3" key="1">
    <citation type="journal article" date="2021" name="Evol. Appl.">
        <title>The genome of the Pyrenean desman and the effects of bottlenecks and inbreeding on the genomic landscape of an endangered species.</title>
        <authorList>
            <person name="Escoda L."/>
            <person name="Castresana J."/>
        </authorList>
    </citation>
    <scope>NUCLEOTIDE SEQUENCE</scope>
    <source>
        <strain evidence="3">IBE-C5619</strain>
    </source>
</reference>
<evidence type="ECO:0000313" key="4">
    <source>
        <dbReference type="Proteomes" id="UP000700334"/>
    </source>
</evidence>
<protein>
    <submittedName>
        <fullName evidence="3">Eukaryotic translation initiation factor 2-alpha kinase 3</fullName>
    </submittedName>
</protein>
<dbReference type="AlphaFoldDB" id="A0A8J6A350"/>
<dbReference type="Proteomes" id="UP000700334">
    <property type="component" value="Unassembled WGS sequence"/>
</dbReference>
<proteinExistence type="predicted"/>
<organism evidence="3 4">
    <name type="scientific">Galemys pyrenaicus</name>
    <name type="common">Iberian desman</name>
    <name type="synonym">Pyrenean desman</name>
    <dbReference type="NCBI Taxonomy" id="202257"/>
    <lineage>
        <taxon>Eukaryota</taxon>
        <taxon>Metazoa</taxon>
        <taxon>Chordata</taxon>
        <taxon>Craniata</taxon>
        <taxon>Vertebrata</taxon>
        <taxon>Euteleostomi</taxon>
        <taxon>Mammalia</taxon>
        <taxon>Eutheria</taxon>
        <taxon>Laurasiatheria</taxon>
        <taxon>Eulipotyphla</taxon>
        <taxon>Talpidae</taxon>
        <taxon>Galemys</taxon>
    </lineage>
</organism>
<keyword evidence="3" id="KW-0418">Kinase</keyword>
<dbReference type="GO" id="GO:0016301">
    <property type="term" value="F:kinase activity"/>
    <property type="evidence" value="ECO:0007669"/>
    <property type="project" value="UniProtKB-KW"/>
</dbReference>
<evidence type="ECO:0000313" key="3">
    <source>
        <dbReference type="EMBL" id="KAG8512953.1"/>
    </source>
</evidence>
<keyword evidence="2" id="KW-0732">Signal</keyword>
<feature type="signal peptide" evidence="2">
    <location>
        <begin position="1"/>
        <end position="29"/>
    </location>
</feature>
<sequence length="159" mass="16567">MERATRPGSLARALLLQLLLGYAAGTVAAKRTSDLPASTGAAAFGLGAAAAPTSAARVPAPGVVTAAEVTVEDAEALPATTGEPEPREPEPDDEAELRPRGRSLVIISTLDGRIAALDPENHGKKQWDLDVGSGSLVSSSLSKPEVRNFLLSDWHLIFY</sequence>
<gene>
    <name evidence="3" type="ORF">J0S82_002171</name>
</gene>